<dbReference type="InterPro" id="IPR019408">
    <property type="entry name" value="7TM_GPCR_serpentine_rcpt_Srab"/>
</dbReference>
<evidence type="ECO:0000256" key="3">
    <source>
        <dbReference type="ARBA" id="ARBA00022989"/>
    </source>
</evidence>
<evidence type="ECO:0000256" key="1">
    <source>
        <dbReference type="ARBA" id="ARBA00004141"/>
    </source>
</evidence>
<feature type="transmembrane region" description="Helical" evidence="5">
    <location>
        <begin position="21"/>
        <end position="44"/>
    </location>
</feature>
<dbReference type="GO" id="GO:0016020">
    <property type="term" value="C:membrane"/>
    <property type="evidence" value="ECO:0007669"/>
    <property type="project" value="UniProtKB-SubCell"/>
</dbReference>
<name>A0A7E4VR52_PANRE</name>
<evidence type="ECO:0000313" key="6">
    <source>
        <dbReference type="Proteomes" id="UP000492821"/>
    </source>
</evidence>
<protein>
    <submittedName>
        <fullName evidence="7">7TM_GPCR_Srx domain-containing protein</fullName>
    </submittedName>
</protein>
<organism evidence="6 7">
    <name type="scientific">Panagrellus redivivus</name>
    <name type="common">Microworm</name>
    <dbReference type="NCBI Taxonomy" id="6233"/>
    <lineage>
        <taxon>Eukaryota</taxon>
        <taxon>Metazoa</taxon>
        <taxon>Ecdysozoa</taxon>
        <taxon>Nematoda</taxon>
        <taxon>Chromadorea</taxon>
        <taxon>Rhabditida</taxon>
        <taxon>Tylenchina</taxon>
        <taxon>Panagrolaimomorpha</taxon>
        <taxon>Panagrolaimoidea</taxon>
        <taxon>Panagrolaimidae</taxon>
        <taxon>Panagrellus</taxon>
    </lineage>
</organism>
<dbReference type="Pfam" id="PF10292">
    <property type="entry name" value="7TM_GPCR_Srab"/>
    <property type="match status" value="1"/>
</dbReference>
<keyword evidence="3 5" id="KW-1133">Transmembrane helix</keyword>
<comment type="subcellular location">
    <subcellularLocation>
        <location evidence="1">Membrane</location>
        <topology evidence="1">Multi-pass membrane protein</topology>
    </subcellularLocation>
</comment>
<reference evidence="6" key="1">
    <citation type="journal article" date="2013" name="Genetics">
        <title>The draft genome and transcriptome of Panagrellus redivivus are shaped by the harsh demands of a free-living lifestyle.</title>
        <authorList>
            <person name="Srinivasan J."/>
            <person name="Dillman A.R."/>
            <person name="Macchietto M.G."/>
            <person name="Heikkinen L."/>
            <person name="Lakso M."/>
            <person name="Fracchia K.M."/>
            <person name="Antoshechkin I."/>
            <person name="Mortazavi A."/>
            <person name="Wong G."/>
            <person name="Sternberg P.W."/>
        </authorList>
    </citation>
    <scope>NUCLEOTIDE SEQUENCE [LARGE SCALE GENOMIC DNA]</scope>
    <source>
        <strain evidence="6">MT8872</strain>
    </source>
</reference>
<dbReference type="WBParaSite" id="Pan_g24221.t1">
    <property type="protein sequence ID" value="Pan_g24221.t1"/>
    <property type="gene ID" value="Pan_g24221"/>
</dbReference>
<evidence type="ECO:0000313" key="7">
    <source>
        <dbReference type="WBParaSite" id="Pan_g24221.t1"/>
    </source>
</evidence>
<accession>A0A7E4VR52</accession>
<sequence>MFRKQKSTFHSNFLLLAKSGGVFIILNCVCILVVHSVHQFIYHFQNAPCGAFFVRWQCLTMRGMGYLAIVGFNHTQFAFFLERCLAVLFVSKYEYSMKYAGAVLVVVLKPTTNIRQSPSFNAFLEVSNPRKRNNYWNHTASGFGQ</sequence>
<proteinExistence type="predicted"/>
<evidence type="ECO:0000256" key="4">
    <source>
        <dbReference type="ARBA" id="ARBA00023136"/>
    </source>
</evidence>
<keyword evidence="2 5" id="KW-0812">Transmembrane</keyword>
<dbReference type="Proteomes" id="UP000492821">
    <property type="component" value="Unassembled WGS sequence"/>
</dbReference>
<dbReference type="AlphaFoldDB" id="A0A7E4VR52"/>
<evidence type="ECO:0000256" key="5">
    <source>
        <dbReference type="SAM" id="Phobius"/>
    </source>
</evidence>
<keyword evidence="6" id="KW-1185">Reference proteome</keyword>
<keyword evidence="4 5" id="KW-0472">Membrane</keyword>
<evidence type="ECO:0000256" key="2">
    <source>
        <dbReference type="ARBA" id="ARBA00022692"/>
    </source>
</evidence>
<reference evidence="7" key="2">
    <citation type="submission" date="2020-10" db="UniProtKB">
        <authorList>
            <consortium name="WormBaseParasite"/>
        </authorList>
    </citation>
    <scope>IDENTIFICATION</scope>
</reference>